<proteinExistence type="predicted"/>
<dbReference type="VEuPathDB" id="VectorBase:AFUN014183"/>
<dbReference type="EnsemblMetazoa" id="AFUN014183-RA">
    <property type="protein sequence ID" value="AFUN014183-PA"/>
    <property type="gene ID" value="AFUN014183"/>
</dbReference>
<organism evidence="1">
    <name type="scientific">Anopheles funestus</name>
    <name type="common">African malaria mosquito</name>
    <dbReference type="NCBI Taxonomy" id="62324"/>
    <lineage>
        <taxon>Eukaryota</taxon>
        <taxon>Metazoa</taxon>
        <taxon>Ecdysozoa</taxon>
        <taxon>Arthropoda</taxon>
        <taxon>Hexapoda</taxon>
        <taxon>Insecta</taxon>
        <taxon>Pterygota</taxon>
        <taxon>Neoptera</taxon>
        <taxon>Endopterygota</taxon>
        <taxon>Diptera</taxon>
        <taxon>Nematocera</taxon>
        <taxon>Culicoidea</taxon>
        <taxon>Culicidae</taxon>
        <taxon>Anophelinae</taxon>
        <taxon>Anopheles</taxon>
    </lineage>
</organism>
<sequence length="22" mass="2627">MKWNFAVNYIELTKNGITNRTL</sequence>
<name>A0A182S119_ANOFN</name>
<accession>A0A182S119</accession>
<reference evidence="1" key="1">
    <citation type="submission" date="2020-05" db="UniProtKB">
        <authorList>
            <consortium name="EnsemblMetazoa"/>
        </authorList>
    </citation>
    <scope>IDENTIFICATION</scope>
    <source>
        <strain evidence="1">FUMOZ</strain>
    </source>
</reference>
<evidence type="ECO:0000313" key="1">
    <source>
        <dbReference type="EnsemblMetazoa" id="AFUN014183-PA"/>
    </source>
</evidence>
<protein>
    <submittedName>
        <fullName evidence="1">Uncharacterized protein</fullName>
    </submittedName>
</protein>
<dbReference type="AlphaFoldDB" id="A0A182S119"/>